<dbReference type="PROSITE" id="PS01022">
    <property type="entry name" value="PTR2_1"/>
    <property type="match status" value="1"/>
</dbReference>
<feature type="transmembrane region" description="Helical" evidence="7">
    <location>
        <begin position="670"/>
        <end position="690"/>
    </location>
</feature>
<feature type="transmembrane region" description="Helical" evidence="7">
    <location>
        <begin position="749"/>
        <end position="770"/>
    </location>
</feature>
<proteinExistence type="inferred from homology"/>
<protein>
    <submittedName>
        <fullName evidence="8">Uncharacterized protein</fullName>
    </submittedName>
</protein>
<dbReference type="SUPFAM" id="SSF103473">
    <property type="entry name" value="MFS general substrate transporter"/>
    <property type="match status" value="1"/>
</dbReference>
<evidence type="ECO:0000256" key="6">
    <source>
        <dbReference type="SAM" id="MobiDB-lite"/>
    </source>
</evidence>
<evidence type="ECO:0000256" key="7">
    <source>
        <dbReference type="SAM" id="Phobius"/>
    </source>
</evidence>
<accession>A0AAD8TZ39</accession>
<dbReference type="Gene3D" id="1.20.1250.20">
    <property type="entry name" value="MFS general substrate transporter like domains"/>
    <property type="match status" value="1"/>
</dbReference>
<evidence type="ECO:0000256" key="1">
    <source>
        <dbReference type="ARBA" id="ARBA00004141"/>
    </source>
</evidence>
<feature type="transmembrane region" description="Helical" evidence="7">
    <location>
        <begin position="711"/>
        <end position="729"/>
    </location>
</feature>
<comment type="caution">
    <text evidence="8">The sequence shown here is derived from an EMBL/GenBank/DDBJ whole genome shotgun (WGS) entry which is preliminary data.</text>
</comment>
<feature type="transmembrane region" description="Helical" evidence="7">
    <location>
        <begin position="507"/>
        <end position="528"/>
    </location>
</feature>
<keyword evidence="5 7" id="KW-0472">Membrane</keyword>
<sequence>MVSGPSRAPETSLLSAAPARPRCGRRCLHWSQRSTRIQRRRCFIRGGGGIAQGGGGNKEEEEDDEDEDEDENYEEDGDEEDNKEEDAVEDAENLVEVGAAGVRKKMKKKAVSGSRGPKWKVLEDQCLCETWSTVSHNSVIGTNKKYGKYWARIKAEFDERKFIDKDYRTIPMKRSQKEMLPRWAIIQMSVNMFHGYHTELENRGDSGTNAGNTGILSATKVAKAALAEAAATKKTQASTTQCHAEVSSALIFRDKITDERWATLLQRQEEKMELKKHQEDFSLLTASTNGISPRTLPTHNFYKGMILGDIKAKMAAAEAATPTPPRRQSRHQQARSMLAMGLAINGTTTNLQIYLIKEYSMESIDATQIAYIVRGSLYLVPLGGAILSDAYFGSFPVILAGAAINVLAFVLLTLSAALPSLRPPHCPTASAACQKGTPGQLAVMYGAMFLLAIGTGGTRFNMATMGADQFSSSRDQDTFFNWYFVFLYGSFLVGDTAIVYLQDGVSWALGFGVCLAAMAFSLLMLLMGTRFYRMPAPKGSPYSELACVVVAAVRKGRVDVGARYYVGNDAAAVDSDSVGAPSKRLRFLNRAAMITASDNFLETSGAGHGTSGSRQQCTVQQVEDLKSLLAVFPLWSSGIMLSVSIGVMIGMIILQALTMDRSVGHHRFKIPAGSMGVCSVAAFIAVTPVLDRVAFPLWRRIAGVPPSALQRVGLGHVVNVAGMVVAAVVERRRLTIVHLLHGEAAAGWVTPMSVLWLVFPIAIVGIGEALHFPGNMAFYYMEFPKALRSLATAMAPLLIAMGFYLSTLFVDVVRRVTAWLPGNINQGRLDNMYWTLAAAATINFGYFLLCAGRYKYQNQSTTMADC</sequence>
<feature type="transmembrane region" description="Helical" evidence="7">
    <location>
        <begin position="790"/>
        <end position="812"/>
    </location>
</feature>
<feature type="transmembrane region" description="Helical" evidence="7">
    <location>
        <begin position="479"/>
        <end position="501"/>
    </location>
</feature>
<feature type="transmembrane region" description="Helical" evidence="7">
    <location>
        <begin position="395"/>
        <end position="418"/>
    </location>
</feature>
<comment type="similarity">
    <text evidence="2">Belongs to the major facilitator superfamily. Proton-dependent oligopeptide transporter (POT/PTR) (TC 2.A.17) family.</text>
</comment>
<dbReference type="InterPro" id="IPR000109">
    <property type="entry name" value="POT_fam"/>
</dbReference>
<evidence type="ECO:0000256" key="5">
    <source>
        <dbReference type="ARBA" id="ARBA00023136"/>
    </source>
</evidence>
<feature type="transmembrane region" description="Helical" evidence="7">
    <location>
        <begin position="832"/>
        <end position="851"/>
    </location>
</feature>
<evidence type="ECO:0000313" key="9">
    <source>
        <dbReference type="Proteomes" id="UP001231189"/>
    </source>
</evidence>
<feature type="region of interest" description="Disordered" evidence="6">
    <location>
        <begin position="46"/>
        <end position="92"/>
    </location>
</feature>
<evidence type="ECO:0000256" key="2">
    <source>
        <dbReference type="ARBA" id="ARBA00005982"/>
    </source>
</evidence>
<dbReference type="GO" id="GO:0016020">
    <property type="term" value="C:membrane"/>
    <property type="evidence" value="ECO:0007669"/>
    <property type="project" value="UniProtKB-SubCell"/>
</dbReference>
<name>A0AAD8TZ39_LOLMU</name>
<evidence type="ECO:0000256" key="4">
    <source>
        <dbReference type="ARBA" id="ARBA00022989"/>
    </source>
</evidence>
<dbReference type="InterPro" id="IPR018456">
    <property type="entry name" value="PTR2_symporter_CS"/>
</dbReference>
<feature type="compositionally biased region" description="Gly residues" evidence="6">
    <location>
        <begin position="46"/>
        <end position="56"/>
    </location>
</feature>
<dbReference type="PANTHER" id="PTHR11654">
    <property type="entry name" value="OLIGOPEPTIDE TRANSPORTER-RELATED"/>
    <property type="match status" value="1"/>
</dbReference>
<keyword evidence="4 7" id="KW-1133">Transmembrane helix</keyword>
<comment type="subcellular location">
    <subcellularLocation>
        <location evidence="1">Membrane</location>
        <topology evidence="1">Multi-pass membrane protein</topology>
    </subcellularLocation>
</comment>
<organism evidence="8 9">
    <name type="scientific">Lolium multiflorum</name>
    <name type="common">Italian ryegrass</name>
    <name type="synonym">Lolium perenne subsp. multiflorum</name>
    <dbReference type="NCBI Taxonomy" id="4521"/>
    <lineage>
        <taxon>Eukaryota</taxon>
        <taxon>Viridiplantae</taxon>
        <taxon>Streptophyta</taxon>
        <taxon>Embryophyta</taxon>
        <taxon>Tracheophyta</taxon>
        <taxon>Spermatophyta</taxon>
        <taxon>Magnoliopsida</taxon>
        <taxon>Liliopsida</taxon>
        <taxon>Poales</taxon>
        <taxon>Poaceae</taxon>
        <taxon>BOP clade</taxon>
        <taxon>Pooideae</taxon>
        <taxon>Poodae</taxon>
        <taxon>Poeae</taxon>
        <taxon>Poeae Chloroplast Group 2 (Poeae type)</taxon>
        <taxon>Loliodinae</taxon>
        <taxon>Loliinae</taxon>
        <taxon>Lolium</taxon>
    </lineage>
</organism>
<feature type="transmembrane region" description="Helical" evidence="7">
    <location>
        <begin position="368"/>
        <end position="388"/>
    </location>
</feature>
<dbReference type="Proteomes" id="UP001231189">
    <property type="component" value="Unassembled WGS sequence"/>
</dbReference>
<feature type="transmembrane region" description="Helical" evidence="7">
    <location>
        <begin position="438"/>
        <end position="458"/>
    </location>
</feature>
<keyword evidence="9" id="KW-1185">Reference proteome</keyword>
<keyword evidence="3 7" id="KW-0812">Transmembrane</keyword>
<dbReference type="EMBL" id="JAUUTY010000001">
    <property type="protein sequence ID" value="KAK1696876.1"/>
    <property type="molecule type" value="Genomic_DNA"/>
</dbReference>
<evidence type="ECO:0000256" key="3">
    <source>
        <dbReference type="ARBA" id="ARBA00022692"/>
    </source>
</evidence>
<dbReference type="AlphaFoldDB" id="A0AAD8TZ39"/>
<dbReference type="GO" id="GO:0022857">
    <property type="term" value="F:transmembrane transporter activity"/>
    <property type="evidence" value="ECO:0007669"/>
    <property type="project" value="InterPro"/>
</dbReference>
<dbReference type="Pfam" id="PF00854">
    <property type="entry name" value="PTR2"/>
    <property type="match status" value="1"/>
</dbReference>
<dbReference type="GO" id="GO:0006857">
    <property type="term" value="P:oligopeptide transport"/>
    <property type="evidence" value="ECO:0007669"/>
    <property type="project" value="InterPro"/>
</dbReference>
<feature type="transmembrane region" description="Helical" evidence="7">
    <location>
        <begin position="634"/>
        <end position="658"/>
    </location>
</feature>
<reference evidence="8" key="1">
    <citation type="submission" date="2023-07" db="EMBL/GenBank/DDBJ databases">
        <title>A chromosome-level genome assembly of Lolium multiflorum.</title>
        <authorList>
            <person name="Chen Y."/>
            <person name="Copetti D."/>
            <person name="Kolliker R."/>
            <person name="Studer B."/>
        </authorList>
    </citation>
    <scope>NUCLEOTIDE SEQUENCE</scope>
    <source>
        <strain evidence="8">02402/16</strain>
        <tissue evidence="8">Leaf</tissue>
    </source>
</reference>
<dbReference type="InterPro" id="IPR036259">
    <property type="entry name" value="MFS_trans_sf"/>
</dbReference>
<evidence type="ECO:0000313" key="8">
    <source>
        <dbReference type="EMBL" id="KAK1696876.1"/>
    </source>
</evidence>
<gene>
    <name evidence="8" type="ORF">QYE76_013573</name>
</gene>
<feature type="compositionally biased region" description="Acidic residues" evidence="6">
    <location>
        <begin position="59"/>
        <end position="92"/>
    </location>
</feature>